<reference evidence="10 11" key="1">
    <citation type="submission" date="2019-09" db="EMBL/GenBank/DDBJ databases">
        <authorList>
            <person name="Li Y."/>
        </authorList>
    </citation>
    <scope>NUCLEOTIDE SEQUENCE [LARGE SCALE GENOMIC DNA]</scope>
    <source>
        <strain evidence="10 11">L3-3HA</strain>
    </source>
</reference>
<keyword evidence="2" id="KW-0902">Two-component regulatory system</keyword>
<dbReference type="InterPro" id="IPR036388">
    <property type="entry name" value="WH-like_DNA-bd_sf"/>
</dbReference>
<dbReference type="GO" id="GO:0000976">
    <property type="term" value="F:transcription cis-regulatory region binding"/>
    <property type="evidence" value="ECO:0007669"/>
    <property type="project" value="TreeGrafter"/>
</dbReference>
<dbReference type="FunFam" id="3.40.50.2300:FF:000002">
    <property type="entry name" value="DNA-binding response regulator PhoP"/>
    <property type="match status" value="1"/>
</dbReference>
<dbReference type="Pfam" id="PF00072">
    <property type="entry name" value="Response_reg"/>
    <property type="match status" value="1"/>
</dbReference>
<evidence type="ECO:0000259" key="9">
    <source>
        <dbReference type="PROSITE" id="PS51755"/>
    </source>
</evidence>
<keyword evidence="3" id="KW-0805">Transcription regulation</keyword>
<keyword evidence="5" id="KW-0804">Transcription</keyword>
<dbReference type="GO" id="GO:0032993">
    <property type="term" value="C:protein-DNA complex"/>
    <property type="evidence" value="ECO:0007669"/>
    <property type="project" value="TreeGrafter"/>
</dbReference>
<dbReference type="InterPro" id="IPR039420">
    <property type="entry name" value="WalR-like"/>
</dbReference>
<dbReference type="NCBIfam" id="NF007928">
    <property type="entry name" value="PRK10643.1"/>
    <property type="match status" value="1"/>
</dbReference>
<dbReference type="CDD" id="cd17624">
    <property type="entry name" value="REC_OmpR_PmrA-like"/>
    <property type="match status" value="1"/>
</dbReference>
<proteinExistence type="predicted"/>
<dbReference type="Gene3D" id="3.40.50.2300">
    <property type="match status" value="1"/>
</dbReference>
<dbReference type="Proteomes" id="UP000335415">
    <property type="component" value="Unassembled WGS sequence"/>
</dbReference>
<evidence type="ECO:0000313" key="11">
    <source>
        <dbReference type="Proteomes" id="UP000335415"/>
    </source>
</evidence>
<evidence type="ECO:0000256" key="7">
    <source>
        <dbReference type="PROSITE-ProRule" id="PRU01091"/>
    </source>
</evidence>
<comment type="caution">
    <text evidence="10">The sequence shown here is derived from an EMBL/GenBank/DDBJ whole genome shotgun (WGS) entry which is preliminary data.</text>
</comment>
<dbReference type="GO" id="GO:0006355">
    <property type="term" value="P:regulation of DNA-templated transcription"/>
    <property type="evidence" value="ECO:0007669"/>
    <property type="project" value="InterPro"/>
</dbReference>
<evidence type="ECO:0000313" key="10">
    <source>
        <dbReference type="EMBL" id="KAA9000558.1"/>
    </source>
</evidence>
<keyword evidence="11" id="KW-1185">Reference proteome</keyword>
<feature type="modified residue" description="4-aspartylphosphate" evidence="6">
    <location>
        <position position="51"/>
    </location>
</feature>
<dbReference type="InterPro" id="IPR001867">
    <property type="entry name" value="OmpR/PhoB-type_DNA-bd"/>
</dbReference>
<keyword evidence="1 6" id="KW-0597">Phosphoprotein</keyword>
<evidence type="ECO:0000256" key="6">
    <source>
        <dbReference type="PROSITE-ProRule" id="PRU00169"/>
    </source>
</evidence>
<dbReference type="OrthoDB" id="9802426at2"/>
<dbReference type="CDD" id="cd00383">
    <property type="entry name" value="trans_reg_C"/>
    <property type="match status" value="1"/>
</dbReference>
<feature type="domain" description="Response regulatory" evidence="8">
    <location>
        <begin position="2"/>
        <end position="116"/>
    </location>
</feature>
<dbReference type="SUPFAM" id="SSF52172">
    <property type="entry name" value="CheY-like"/>
    <property type="match status" value="1"/>
</dbReference>
<dbReference type="PANTHER" id="PTHR48111:SF75">
    <property type="entry name" value="TRANSCRIPTIONAL REGULATORY PROTEIN BASR"/>
    <property type="match status" value="1"/>
</dbReference>
<dbReference type="Gene3D" id="6.10.250.690">
    <property type="match status" value="1"/>
</dbReference>
<dbReference type="EMBL" id="VYKJ01000004">
    <property type="protein sequence ID" value="KAA9000558.1"/>
    <property type="molecule type" value="Genomic_DNA"/>
</dbReference>
<evidence type="ECO:0000256" key="3">
    <source>
        <dbReference type="ARBA" id="ARBA00023015"/>
    </source>
</evidence>
<evidence type="ECO:0000256" key="4">
    <source>
        <dbReference type="ARBA" id="ARBA00023125"/>
    </source>
</evidence>
<dbReference type="InterPro" id="IPR001789">
    <property type="entry name" value="Sig_transdc_resp-reg_receiver"/>
</dbReference>
<dbReference type="InterPro" id="IPR011006">
    <property type="entry name" value="CheY-like_superfamily"/>
</dbReference>
<dbReference type="GO" id="GO:0005829">
    <property type="term" value="C:cytosol"/>
    <property type="evidence" value="ECO:0007669"/>
    <property type="project" value="TreeGrafter"/>
</dbReference>
<dbReference type="Pfam" id="PF00486">
    <property type="entry name" value="Trans_reg_C"/>
    <property type="match status" value="1"/>
</dbReference>
<dbReference type="RefSeq" id="WP_150434826.1">
    <property type="nucleotide sequence ID" value="NZ_VYKJ01000004.1"/>
</dbReference>
<sequence>MKILIVEDDELLQSGLEKALQREGYSTDCAACASNADAMAQVGIYSLIILDLGLPDMDGGALLKKWRAAGRETPVLVLTARDALDDRVAGLDAGADDYLIKPFALPELKARVRALIRRHHGYSENKIHVDDLTLDLNAKQAFLNNRLIDVTPKEFSLLSRLMMKANSTVHRDILQNDLYSFNNDPSGNVLEVHMHNLRRKIGKDRIKTVRGIGYRLDKSL</sequence>
<dbReference type="PROSITE" id="PS51755">
    <property type="entry name" value="OMPR_PHOB"/>
    <property type="match status" value="1"/>
</dbReference>
<dbReference type="SMART" id="SM00862">
    <property type="entry name" value="Trans_reg_C"/>
    <property type="match status" value="1"/>
</dbReference>
<protein>
    <submittedName>
        <fullName evidence="10">Two-component system response regulator PmrA</fullName>
    </submittedName>
</protein>
<dbReference type="AlphaFoldDB" id="A0A5J5G1N3"/>
<name>A0A5J5G1N3_9GAMM</name>
<feature type="DNA-binding region" description="OmpR/PhoB-type" evidence="7">
    <location>
        <begin position="124"/>
        <end position="218"/>
    </location>
</feature>
<organism evidence="10 11">
    <name type="scientific">Affinibrenneria salicis</name>
    <dbReference type="NCBI Taxonomy" id="2590031"/>
    <lineage>
        <taxon>Bacteria</taxon>
        <taxon>Pseudomonadati</taxon>
        <taxon>Pseudomonadota</taxon>
        <taxon>Gammaproteobacteria</taxon>
        <taxon>Enterobacterales</taxon>
        <taxon>Pectobacteriaceae</taxon>
        <taxon>Affinibrenneria</taxon>
    </lineage>
</organism>
<dbReference type="Gene3D" id="1.10.10.10">
    <property type="entry name" value="Winged helix-like DNA-binding domain superfamily/Winged helix DNA-binding domain"/>
    <property type="match status" value="1"/>
</dbReference>
<accession>A0A5J5G1N3</accession>
<gene>
    <name evidence="10" type="primary">pmrA</name>
    <name evidence="10" type="ORF">FJU30_10035</name>
</gene>
<evidence type="ECO:0000256" key="1">
    <source>
        <dbReference type="ARBA" id="ARBA00022553"/>
    </source>
</evidence>
<keyword evidence="4 7" id="KW-0238">DNA-binding</keyword>
<feature type="domain" description="OmpR/PhoB-type" evidence="9">
    <location>
        <begin position="124"/>
        <end position="218"/>
    </location>
</feature>
<dbReference type="SMART" id="SM00448">
    <property type="entry name" value="REC"/>
    <property type="match status" value="1"/>
</dbReference>
<evidence type="ECO:0000259" key="8">
    <source>
        <dbReference type="PROSITE" id="PS50110"/>
    </source>
</evidence>
<evidence type="ECO:0000256" key="2">
    <source>
        <dbReference type="ARBA" id="ARBA00023012"/>
    </source>
</evidence>
<dbReference type="PROSITE" id="PS50110">
    <property type="entry name" value="RESPONSE_REGULATORY"/>
    <property type="match status" value="1"/>
</dbReference>
<dbReference type="GO" id="GO:0000156">
    <property type="term" value="F:phosphorelay response regulator activity"/>
    <property type="evidence" value="ECO:0007669"/>
    <property type="project" value="TreeGrafter"/>
</dbReference>
<evidence type="ECO:0000256" key="5">
    <source>
        <dbReference type="ARBA" id="ARBA00023163"/>
    </source>
</evidence>
<dbReference type="PANTHER" id="PTHR48111">
    <property type="entry name" value="REGULATOR OF RPOS"/>
    <property type="match status" value="1"/>
</dbReference>